<comment type="caution">
    <text evidence="2">The sequence shown here is derived from an EMBL/GenBank/DDBJ whole genome shotgun (WGS) entry which is preliminary data.</text>
</comment>
<organism evidence="2 3">
    <name type="scientific">Faecalicatena fissicatena</name>
    <dbReference type="NCBI Taxonomy" id="290055"/>
    <lineage>
        <taxon>Bacteria</taxon>
        <taxon>Bacillati</taxon>
        <taxon>Bacillota</taxon>
        <taxon>Clostridia</taxon>
        <taxon>Lachnospirales</taxon>
        <taxon>Lachnospiraceae</taxon>
        <taxon>Faecalicatena</taxon>
    </lineage>
</organism>
<dbReference type="Pfam" id="PF08765">
    <property type="entry name" value="Mor"/>
    <property type="match status" value="1"/>
</dbReference>
<feature type="domain" description="Mor transcription activator" evidence="1">
    <location>
        <begin position="15"/>
        <end position="90"/>
    </location>
</feature>
<proteinExistence type="predicted"/>
<evidence type="ECO:0000313" key="3">
    <source>
        <dbReference type="Proteomes" id="UP000821846"/>
    </source>
</evidence>
<dbReference type="InterPro" id="IPR014875">
    <property type="entry name" value="Mor_transcription_activator"/>
</dbReference>
<protein>
    <submittedName>
        <fullName evidence="2">Mor transcription activator family protein</fullName>
    </submittedName>
</protein>
<accession>A0ABX2GVX0</accession>
<dbReference type="EMBL" id="JAAWUZ010000013">
    <property type="protein sequence ID" value="NSG29744.1"/>
    <property type="molecule type" value="Genomic_DNA"/>
</dbReference>
<reference evidence="2 3" key="1">
    <citation type="journal article" date="2020" name="Cell Host Microbe">
        <title>Functional and Genomic Variation between Human-Derived Isolates of Lachnospiraceae Reveals Inter- and Intra-Species Diversity.</title>
        <authorList>
            <person name="Sorbara M.T."/>
            <person name="Littmann E.R."/>
            <person name="Fontana E."/>
            <person name="Moody T.U."/>
            <person name="Kohout C.E."/>
            <person name="Gjonbalaj M."/>
            <person name="Eaton V."/>
            <person name="Seok R."/>
            <person name="Leiner I.M."/>
            <person name="Pamer E.G."/>
        </authorList>
    </citation>
    <scope>NUCLEOTIDE SEQUENCE [LARGE SCALE GENOMIC DNA]</scope>
    <source>
        <strain evidence="2 3">MSK.14.16</strain>
    </source>
</reference>
<evidence type="ECO:0000259" key="1">
    <source>
        <dbReference type="Pfam" id="PF08765"/>
    </source>
</evidence>
<dbReference type="RefSeq" id="WP_173866702.1">
    <property type="nucleotide sequence ID" value="NZ_JAAWUU010000045.1"/>
</dbReference>
<gene>
    <name evidence="2" type="ORF">HFM93_05530</name>
</gene>
<name>A0ABX2GVX0_9FIRM</name>
<evidence type="ECO:0000313" key="2">
    <source>
        <dbReference type="EMBL" id="NSG29744.1"/>
    </source>
</evidence>
<dbReference type="Proteomes" id="UP000821846">
    <property type="component" value="Unassembled WGS sequence"/>
</dbReference>
<dbReference type="InterPro" id="IPR009057">
    <property type="entry name" value="Homeodomain-like_sf"/>
</dbReference>
<dbReference type="SUPFAM" id="SSF46689">
    <property type="entry name" value="Homeodomain-like"/>
    <property type="match status" value="1"/>
</dbReference>
<keyword evidence="3" id="KW-1185">Reference proteome</keyword>
<sequence length="98" mass="11519">MIDTKDIQPTDFVSIYKDIAEVIGIEATMKLHDNFQGQQLVLPKKLYTKDFIVKSIKQKAERGEEVNLRKTALQYGYTERWLRQMINDEKTKRNGDKL</sequence>